<name>A0A8T0VNE1_PANVG</name>
<reference evidence="1" key="1">
    <citation type="submission" date="2020-05" db="EMBL/GenBank/DDBJ databases">
        <title>WGS assembly of Panicum virgatum.</title>
        <authorList>
            <person name="Lovell J.T."/>
            <person name="Jenkins J."/>
            <person name="Shu S."/>
            <person name="Juenger T.E."/>
            <person name="Schmutz J."/>
        </authorList>
    </citation>
    <scope>NUCLEOTIDE SEQUENCE</scope>
    <source>
        <strain evidence="1">AP13</strain>
    </source>
</reference>
<keyword evidence="2" id="KW-1185">Reference proteome</keyword>
<sequence>MEDSFVLAYSFLEANAGKACHGTNQGKIALKWLTERAVSHAHSSLQCKRPAWQHHCVPTSRSLCLL</sequence>
<dbReference type="Proteomes" id="UP000823388">
    <property type="component" value="Chromosome 2N"/>
</dbReference>
<organism evidence="1 2">
    <name type="scientific">Panicum virgatum</name>
    <name type="common">Blackwell switchgrass</name>
    <dbReference type="NCBI Taxonomy" id="38727"/>
    <lineage>
        <taxon>Eukaryota</taxon>
        <taxon>Viridiplantae</taxon>
        <taxon>Streptophyta</taxon>
        <taxon>Embryophyta</taxon>
        <taxon>Tracheophyta</taxon>
        <taxon>Spermatophyta</taxon>
        <taxon>Magnoliopsida</taxon>
        <taxon>Liliopsida</taxon>
        <taxon>Poales</taxon>
        <taxon>Poaceae</taxon>
        <taxon>PACMAD clade</taxon>
        <taxon>Panicoideae</taxon>
        <taxon>Panicodae</taxon>
        <taxon>Paniceae</taxon>
        <taxon>Panicinae</taxon>
        <taxon>Panicum</taxon>
        <taxon>Panicum sect. Hiantes</taxon>
    </lineage>
</organism>
<gene>
    <name evidence="1" type="ORF">PVAP13_2NG407800</name>
</gene>
<evidence type="ECO:0000313" key="2">
    <source>
        <dbReference type="Proteomes" id="UP000823388"/>
    </source>
</evidence>
<evidence type="ECO:0000313" key="1">
    <source>
        <dbReference type="EMBL" id="KAG2635947.1"/>
    </source>
</evidence>
<protein>
    <submittedName>
        <fullName evidence="1">Uncharacterized protein</fullName>
    </submittedName>
</protein>
<dbReference type="EMBL" id="CM029040">
    <property type="protein sequence ID" value="KAG2635947.1"/>
    <property type="molecule type" value="Genomic_DNA"/>
</dbReference>
<accession>A0A8T0VNE1</accession>
<proteinExistence type="predicted"/>
<dbReference type="AlphaFoldDB" id="A0A8T0VNE1"/>
<comment type="caution">
    <text evidence="1">The sequence shown here is derived from an EMBL/GenBank/DDBJ whole genome shotgun (WGS) entry which is preliminary data.</text>
</comment>